<dbReference type="FunCoup" id="D3BNZ1">
    <property type="interactions" value="1293"/>
</dbReference>
<keyword evidence="15" id="KW-1185">Reference proteome</keyword>
<evidence type="ECO:0000256" key="8">
    <source>
        <dbReference type="ARBA" id="ARBA00022679"/>
    </source>
</evidence>
<keyword evidence="7" id="KW-0963">Cytoplasm</keyword>
<dbReference type="CDD" id="cd16657">
    <property type="entry name" value="RING-Ubox_UBE4A"/>
    <property type="match status" value="1"/>
</dbReference>
<dbReference type="Gene3D" id="3.30.40.10">
    <property type="entry name" value="Zinc/RING finger domain, C3HC4 (zinc finger)"/>
    <property type="match status" value="1"/>
</dbReference>
<dbReference type="UniPathway" id="UPA00143"/>
<dbReference type="GO" id="GO:0000209">
    <property type="term" value="P:protein polyubiquitination"/>
    <property type="evidence" value="ECO:0007669"/>
    <property type="project" value="TreeGrafter"/>
</dbReference>
<evidence type="ECO:0000313" key="14">
    <source>
        <dbReference type="EMBL" id="EFA77001.1"/>
    </source>
</evidence>
<dbReference type="PANTHER" id="PTHR13931:SF2">
    <property type="entry name" value="UBIQUITIN CONJUGATION FACTOR E4 B"/>
    <property type="match status" value="1"/>
</dbReference>
<gene>
    <name evidence="14" type="primary">nosA</name>
    <name evidence="14" type="ORF">PPL_09753</name>
</gene>
<dbReference type="RefSeq" id="XP_020429132.1">
    <property type="nucleotide sequence ID" value="XM_020580545.1"/>
</dbReference>
<dbReference type="SUPFAM" id="SSF57850">
    <property type="entry name" value="RING/U-box"/>
    <property type="match status" value="1"/>
</dbReference>
<evidence type="ECO:0000256" key="1">
    <source>
        <dbReference type="ARBA" id="ARBA00000900"/>
    </source>
</evidence>
<keyword evidence="8" id="KW-0808">Transferase</keyword>
<dbReference type="GO" id="GO:0034450">
    <property type="term" value="F:ubiquitin-ubiquitin ligase activity"/>
    <property type="evidence" value="ECO:0007669"/>
    <property type="project" value="InterPro"/>
</dbReference>
<evidence type="ECO:0000256" key="6">
    <source>
        <dbReference type="ARBA" id="ARBA00012483"/>
    </source>
</evidence>
<comment type="subcellular location">
    <subcellularLocation>
        <location evidence="3">Cytoplasm</location>
    </subcellularLocation>
    <subcellularLocation>
        <location evidence="2">Nucleus</location>
    </subcellularLocation>
</comment>
<keyword evidence="9" id="KW-0833">Ubl conjugation pathway</keyword>
<evidence type="ECO:0000256" key="11">
    <source>
        <dbReference type="SAM" id="Coils"/>
    </source>
</evidence>
<evidence type="ECO:0000256" key="12">
    <source>
        <dbReference type="SAM" id="MobiDB-lite"/>
    </source>
</evidence>
<dbReference type="SMART" id="SM00504">
    <property type="entry name" value="Ubox"/>
    <property type="match status" value="1"/>
</dbReference>
<comment type="catalytic activity">
    <reaction evidence="1">
        <text>S-ubiquitinyl-[E2 ubiquitin-conjugating enzyme]-L-cysteine + [acceptor protein]-L-lysine = [E2 ubiquitin-conjugating enzyme]-L-cysteine + N(6)-ubiquitinyl-[acceptor protein]-L-lysine.</text>
        <dbReference type="EC" id="2.3.2.27"/>
    </reaction>
</comment>
<dbReference type="InterPro" id="IPR045132">
    <property type="entry name" value="UBE4"/>
</dbReference>
<dbReference type="GO" id="GO:0005737">
    <property type="term" value="C:cytoplasm"/>
    <property type="evidence" value="ECO:0007669"/>
    <property type="project" value="UniProtKB-SubCell"/>
</dbReference>
<evidence type="ECO:0000256" key="7">
    <source>
        <dbReference type="ARBA" id="ARBA00022490"/>
    </source>
</evidence>
<feature type="coiled-coil region" evidence="11">
    <location>
        <begin position="900"/>
        <end position="927"/>
    </location>
</feature>
<evidence type="ECO:0000256" key="3">
    <source>
        <dbReference type="ARBA" id="ARBA00004496"/>
    </source>
</evidence>
<evidence type="ECO:0000256" key="4">
    <source>
        <dbReference type="ARBA" id="ARBA00004906"/>
    </source>
</evidence>
<dbReference type="PROSITE" id="PS51698">
    <property type="entry name" value="U_BOX"/>
    <property type="match status" value="1"/>
</dbReference>
<comment type="pathway">
    <text evidence="4">Protein modification; protein ubiquitination.</text>
</comment>
<comment type="similarity">
    <text evidence="5">Belongs to the ubiquitin conjugation factor E4 family.</text>
</comment>
<dbReference type="OMA" id="WLTEIAM"/>
<dbReference type="STRING" id="670386.D3BNZ1"/>
<organism evidence="14 15">
    <name type="scientific">Heterostelium pallidum (strain ATCC 26659 / Pp 5 / PN500)</name>
    <name type="common">Cellular slime mold</name>
    <name type="synonym">Polysphondylium pallidum</name>
    <dbReference type="NCBI Taxonomy" id="670386"/>
    <lineage>
        <taxon>Eukaryota</taxon>
        <taxon>Amoebozoa</taxon>
        <taxon>Evosea</taxon>
        <taxon>Eumycetozoa</taxon>
        <taxon>Dictyostelia</taxon>
        <taxon>Acytosteliales</taxon>
        <taxon>Acytosteliaceae</taxon>
        <taxon>Heterostelium</taxon>
    </lineage>
</organism>
<comment type="caution">
    <text evidence="14">The sequence shown here is derived from an EMBL/GenBank/DDBJ whole genome shotgun (WGS) entry which is preliminary data.</text>
</comment>
<feature type="compositionally biased region" description="Low complexity" evidence="12">
    <location>
        <begin position="78"/>
        <end position="138"/>
    </location>
</feature>
<dbReference type="EC" id="2.3.2.27" evidence="6"/>
<dbReference type="FunFam" id="3.30.40.10:FF:000055">
    <property type="entry name" value="Ubiquitin conjugation factor e4 a"/>
    <property type="match status" value="1"/>
</dbReference>
<dbReference type="GO" id="GO:0000151">
    <property type="term" value="C:ubiquitin ligase complex"/>
    <property type="evidence" value="ECO:0007669"/>
    <property type="project" value="InterPro"/>
</dbReference>
<dbReference type="GO" id="GO:0036503">
    <property type="term" value="P:ERAD pathway"/>
    <property type="evidence" value="ECO:0007669"/>
    <property type="project" value="InterPro"/>
</dbReference>
<dbReference type="InParanoid" id="D3BNZ1"/>
<dbReference type="AlphaFoldDB" id="D3BNZ1"/>
<dbReference type="GO" id="GO:0005634">
    <property type="term" value="C:nucleus"/>
    <property type="evidence" value="ECO:0007669"/>
    <property type="project" value="UniProtKB-SubCell"/>
</dbReference>
<feature type="compositionally biased region" description="Basic and acidic residues" evidence="12">
    <location>
        <begin position="40"/>
        <end position="51"/>
    </location>
</feature>
<evidence type="ECO:0000256" key="10">
    <source>
        <dbReference type="ARBA" id="ARBA00023242"/>
    </source>
</evidence>
<dbReference type="GeneID" id="31365227"/>
<feature type="region of interest" description="Disordered" evidence="12">
    <location>
        <begin position="1"/>
        <end position="139"/>
    </location>
</feature>
<evidence type="ECO:0000259" key="13">
    <source>
        <dbReference type="PROSITE" id="PS51698"/>
    </source>
</evidence>
<name>D3BNZ1_HETP5</name>
<feature type="domain" description="U-box" evidence="13">
    <location>
        <begin position="926"/>
        <end position="1000"/>
    </location>
</feature>
<evidence type="ECO:0000256" key="9">
    <source>
        <dbReference type="ARBA" id="ARBA00022786"/>
    </source>
</evidence>
<sequence length="1000" mass="113364">MKRLLFKLAGQDGEQPEAGAGDNNAQDNQPAAENPEATADDMRRRRMERFQQMEAESQAQGLKQLEQMSKSPSPPLTSPKSTSPPLASSKLAAAATPSSSTTSVKPTTTTTTTTTSTSKPAATTTPSSSSTTTSTVSANAHKIRECEVPMTESDYYILEKILYIYLKPTSENKAVFLKSLATELKSELAASGEKCFKLTPDVLDRFMVERLSTAANYPAVEYLIATYNRLKNESKKKVKQFVQDQAFSNQLVELIVRYLGIILTIPDMFQNSSTPAYGTGPVQLLPYLTGEFTEELSYEFLQSFIDLYQEDKKDIFQPIFSYMSTKMTTITLLGDFLSYFKAFSSLIQFKSLSDIFIGSQYWNPPGNNGAQMETATLLGAYFSPSATSNDRAVLNQYFPSASQLSQHNIREAFVSIHSVLKNYDQGLYQLVRSLLRSSPEAKEAFLVWICSAIDKNAGRTKMNVNAAEVASDGFALNLVAVMILLCEAFVDVSFSKVSMVDTNFLLNSKRHDLSSYTRLSATSEEVEEWQKSKQLEPSPNVNFITECFFVTLRCIHIALNPSFSKIKNISRALRENDNLKRNLNETRSSWQNTPQARLHEANLEMVKKREDLYKGLLLSLEAQLFEQQFIQKTAFFLIFTTKWLLKVINPNDQKLPLPLPPNIQFVALPEFCIEDVVDFFANVSAMFPHYLENLPLEVLVNFFITVLSAPENVKNPYLKAKIVEILSEFIPRDNHPSNNYFASLFECSDLVKENLVPSIMRFYVDIEFTGAHNQFYEKFNYRYQAAHILKYRQIVFDACQQQCQHATLFVAKGGRAIHETRDSRQNLGDDELLPLAIGRTEMHGTQGARTGKMTDIYLFLAVDERFVQSVVRDGRSFKVSMFATADKIMRRERLKNDDEMDKFSKLIERFEQAAREEEQEEEDLGEIPDQYLDPILSTLMRDPVTLPSSKTIVDRQTIVRHLLSDQTDPFNRSKLTEDMLIPNTELKAEIDAWIKSKKQK</sequence>
<dbReference type="EMBL" id="ADBJ01000044">
    <property type="protein sequence ID" value="EFA77001.1"/>
    <property type="molecule type" value="Genomic_DNA"/>
</dbReference>
<keyword evidence="10" id="KW-0539">Nucleus</keyword>
<dbReference type="InterPro" id="IPR019474">
    <property type="entry name" value="Ub_conjug_fac_E4_core"/>
</dbReference>
<evidence type="ECO:0000313" key="15">
    <source>
        <dbReference type="Proteomes" id="UP000001396"/>
    </source>
</evidence>
<reference evidence="14 15" key="1">
    <citation type="journal article" date="2011" name="Genome Res.">
        <title>Phylogeny-wide analysis of social amoeba genomes highlights ancient origins for complex intercellular communication.</title>
        <authorList>
            <person name="Heidel A.J."/>
            <person name="Lawal H.M."/>
            <person name="Felder M."/>
            <person name="Schilde C."/>
            <person name="Helps N.R."/>
            <person name="Tunggal B."/>
            <person name="Rivero F."/>
            <person name="John U."/>
            <person name="Schleicher M."/>
            <person name="Eichinger L."/>
            <person name="Platzer M."/>
            <person name="Noegel A.A."/>
            <person name="Schaap P."/>
            <person name="Gloeckner G."/>
        </authorList>
    </citation>
    <scope>NUCLEOTIDE SEQUENCE [LARGE SCALE GENOMIC DNA]</scope>
    <source>
        <strain evidence="15">ATCC 26659 / Pp 5 / PN500</strain>
    </source>
</reference>
<dbReference type="Pfam" id="PF10408">
    <property type="entry name" value="Ufd2P_core"/>
    <property type="match status" value="2"/>
</dbReference>
<dbReference type="InterPro" id="IPR003613">
    <property type="entry name" value="Ubox_domain"/>
</dbReference>
<proteinExistence type="inferred from homology"/>
<accession>D3BNZ1</accession>
<dbReference type="PANTHER" id="PTHR13931">
    <property type="entry name" value="UBIQUITINATION FACTOR E4"/>
    <property type="match status" value="1"/>
</dbReference>
<dbReference type="Pfam" id="PF04564">
    <property type="entry name" value="U-box"/>
    <property type="match status" value="1"/>
</dbReference>
<dbReference type="GO" id="GO:0006511">
    <property type="term" value="P:ubiquitin-dependent protein catabolic process"/>
    <property type="evidence" value="ECO:0007669"/>
    <property type="project" value="InterPro"/>
</dbReference>
<evidence type="ECO:0000256" key="2">
    <source>
        <dbReference type="ARBA" id="ARBA00004123"/>
    </source>
</evidence>
<protein>
    <recommendedName>
        <fullName evidence="6">RING-type E3 ubiquitin transferase</fullName>
        <ecNumber evidence="6">2.3.2.27</ecNumber>
    </recommendedName>
</protein>
<keyword evidence="11" id="KW-0175">Coiled coil</keyword>
<dbReference type="InterPro" id="IPR013083">
    <property type="entry name" value="Znf_RING/FYVE/PHD"/>
</dbReference>
<dbReference type="Proteomes" id="UP000001396">
    <property type="component" value="Unassembled WGS sequence"/>
</dbReference>
<evidence type="ECO:0000256" key="5">
    <source>
        <dbReference type="ARBA" id="ARBA00007434"/>
    </source>
</evidence>